<dbReference type="SUPFAM" id="SSF56214">
    <property type="entry name" value="4'-phosphopantetheinyl transferase"/>
    <property type="match status" value="2"/>
</dbReference>
<evidence type="ECO:0000256" key="1">
    <source>
        <dbReference type="ARBA" id="ARBA00010990"/>
    </source>
</evidence>
<dbReference type="RefSeq" id="WP_320422948.1">
    <property type="nucleotide sequence ID" value="NZ_JAXCLA010000003.1"/>
</dbReference>
<dbReference type="Pfam" id="PF01648">
    <property type="entry name" value="ACPS"/>
    <property type="match status" value="1"/>
</dbReference>
<feature type="domain" description="4'-phosphopantetheinyl transferase" evidence="3">
    <location>
        <begin position="100"/>
        <end position="182"/>
    </location>
</feature>
<reference evidence="4 5" key="1">
    <citation type="submission" date="2023-11" db="EMBL/GenBank/DDBJ databases">
        <title>Paucibacter sp. nov., isolated from fresh soil in Korea.</title>
        <authorList>
            <person name="Le N.T.T."/>
        </authorList>
    </citation>
    <scope>NUCLEOTIDE SEQUENCE [LARGE SCALE GENOMIC DNA]</scope>
    <source>
        <strain evidence="4 5">R3-3</strain>
    </source>
</reference>
<evidence type="ECO:0000313" key="4">
    <source>
        <dbReference type="EMBL" id="MDY0745046.1"/>
    </source>
</evidence>
<sequence>MDGVALRLAHGDTLSWQPDVSWLAVGERARLASLGSDRRRQDFLAGRWLLRLTLSECAGSGPDEQRVDIDADGRTLCEPGLFANLSHSGDWLACAVADTPVGVDIERADRPRGDLAGLAAMVHGPTPCAELAGVAEPQRLRRFYELWTLKEAALKRAGLGLDFARMRAMEFRPDPTGDALSLVHEEAGLVLAVLAAPEMKTPALPAGVRLVERLRLVEKSGPQSTPKSK</sequence>
<dbReference type="Gene3D" id="3.90.470.20">
    <property type="entry name" value="4'-phosphopantetheinyl transferase domain"/>
    <property type="match status" value="1"/>
</dbReference>
<dbReference type="EMBL" id="JAXCLA010000003">
    <property type="protein sequence ID" value="MDY0745046.1"/>
    <property type="molecule type" value="Genomic_DNA"/>
</dbReference>
<proteinExistence type="inferred from homology"/>
<dbReference type="PANTHER" id="PTHR12215:SF10">
    <property type="entry name" value="L-AMINOADIPATE-SEMIALDEHYDE DEHYDROGENASE-PHOSPHOPANTETHEINYL TRANSFERASE"/>
    <property type="match status" value="1"/>
</dbReference>
<dbReference type="InterPro" id="IPR037143">
    <property type="entry name" value="4-PPantetheinyl_Trfase_dom_sf"/>
</dbReference>
<organism evidence="4 5">
    <name type="scientific">Roseateles agri</name>
    <dbReference type="NCBI Taxonomy" id="3098619"/>
    <lineage>
        <taxon>Bacteria</taxon>
        <taxon>Pseudomonadati</taxon>
        <taxon>Pseudomonadota</taxon>
        <taxon>Betaproteobacteria</taxon>
        <taxon>Burkholderiales</taxon>
        <taxon>Sphaerotilaceae</taxon>
        <taxon>Roseateles</taxon>
    </lineage>
</organism>
<keyword evidence="5" id="KW-1185">Reference proteome</keyword>
<evidence type="ECO:0000313" key="5">
    <source>
        <dbReference type="Proteomes" id="UP001285263"/>
    </source>
</evidence>
<dbReference type="PANTHER" id="PTHR12215">
    <property type="entry name" value="PHOSPHOPANTETHEINE TRANSFERASE"/>
    <property type="match status" value="1"/>
</dbReference>
<dbReference type="InterPro" id="IPR008278">
    <property type="entry name" value="4-PPantetheinyl_Trfase_dom"/>
</dbReference>
<dbReference type="GO" id="GO:0016740">
    <property type="term" value="F:transferase activity"/>
    <property type="evidence" value="ECO:0007669"/>
    <property type="project" value="UniProtKB-KW"/>
</dbReference>
<dbReference type="Proteomes" id="UP001285263">
    <property type="component" value="Unassembled WGS sequence"/>
</dbReference>
<evidence type="ECO:0000259" key="3">
    <source>
        <dbReference type="Pfam" id="PF01648"/>
    </source>
</evidence>
<accession>A0ABU5DFL4</accession>
<keyword evidence="2 4" id="KW-0808">Transferase</keyword>
<protein>
    <submittedName>
        <fullName evidence="4">4'-phosphopantetheinyl transferase superfamily protein</fullName>
    </submittedName>
</protein>
<comment type="caution">
    <text evidence="4">The sequence shown here is derived from an EMBL/GenBank/DDBJ whole genome shotgun (WGS) entry which is preliminary data.</text>
</comment>
<name>A0ABU5DFL4_9BURK</name>
<gene>
    <name evidence="4" type="ORF">SNE35_11030</name>
</gene>
<dbReference type="InterPro" id="IPR050559">
    <property type="entry name" value="P-Pant_transferase_sf"/>
</dbReference>
<comment type="similarity">
    <text evidence="1">Belongs to the P-Pant transferase superfamily. Gsp/Sfp/HetI/AcpT family.</text>
</comment>
<evidence type="ECO:0000256" key="2">
    <source>
        <dbReference type="ARBA" id="ARBA00022679"/>
    </source>
</evidence>